<dbReference type="GO" id="GO:0000179">
    <property type="term" value="F:rRNA (adenine-N6,N6-)-dimethyltransferase activity"/>
    <property type="evidence" value="ECO:0007669"/>
    <property type="project" value="UniProtKB-UniRule"/>
</dbReference>
<dbReference type="InterPro" id="IPR001737">
    <property type="entry name" value="KsgA/Erm"/>
</dbReference>
<feature type="binding site" evidence="7 8">
    <location>
        <position position="174"/>
    </location>
    <ligand>
        <name>S-adenosyl-L-methionine</name>
        <dbReference type="ChEBI" id="CHEBI:59789"/>
    </ligand>
</feature>
<keyword evidence="1 7" id="KW-0963">Cytoplasm</keyword>
<keyword evidence="5 7" id="KW-0949">S-adenosyl-L-methionine</keyword>
<dbReference type="HAMAP" id="MF_00607">
    <property type="entry name" value="16SrRNA_methyltr_A"/>
    <property type="match status" value="1"/>
</dbReference>
<dbReference type="CDD" id="cd02440">
    <property type="entry name" value="AdoMet_MTases"/>
    <property type="match status" value="1"/>
</dbReference>
<dbReference type="InterPro" id="IPR011530">
    <property type="entry name" value="rRNA_adenine_dimethylase"/>
</dbReference>
<protein>
    <recommendedName>
        <fullName evidence="7">Probable ribosomal RNA small subunit methyltransferase A</fullName>
        <ecNumber evidence="7">2.1.1.-</ecNumber>
    </recommendedName>
    <alternativeName>
        <fullName evidence="7">16S rRNA dimethyladenosine transferase</fullName>
    </alternativeName>
    <alternativeName>
        <fullName evidence="7">16S rRNA dimethylase</fullName>
    </alternativeName>
    <alternativeName>
        <fullName evidence="7">S-adenosylmethionine-6-N',N'-adenosyl(rRNA) dimethyltransferase</fullName>
    </alternativeName>
</protein>
<dbReference type="Pfam" id="PF00398">
    <property type="entry name" value="RrnaAD"/>
    <property type="match status" value="1"/>
</dbReference>
<comment type="caution">
    <text evidence="11">The sequence shown here is derived from an EMBL/GenBank/DDBJ whole genome shotgun (WGS) entry which is preliminary data.</text>
</comment>
<evidence type="ECO:0000256" key="7">
    <source>
        <dbReference type="HAMAP-Rule" id="MF_00607"/>
    </source>
</evidence>
<keyword evidence="2 7" id="KW-0698">rRNA processing</keyword>
<dbReference type="SMART" id="SM00650">
    <property type="entry name" value="rADc"/>
    <property type="match status" value="1"/>
</dbReference>
<dbReference type="GO" id="GO:0003723">
    <property type="term" value="F:RNA binding"/>
    <property type="evidence" value="ECO:0007669"/>
    <property type="project" value="UniProtKB-UniRule"/>
</dbReference>
<keyword evidence="3 7" id="KW-0489">Methyltransferase</keyword>
<accession>A0A7J3UYA8</accession>
<evidence type="ECO:0000256" key="5">
    <source>
        <dbReference type="ARBA" id="ARBA00022691"/>
    </source>
</evidence>
<comment type="function">
    <text evidence="7">Specifically dimethylates two adjacent adenosines in the loop of a conserved hairpin near the 3'-end of 16S rRNA in the 30S particle. May play a critical role in biogenesis of 30S subunits.</text>
</comment>
<keyword evidence="4 7" id="KW-0808">Transferase</keyword>
<dbReference type="PROSITE" id="PS01131">
    <property type="entry name" value="RRNA_A_DIMETH"/>
    <property type="match status" value="1"/>
</dbReference>
<dbReference type="Gene3D" id="3.40.50.150">
    <property type="entry name" value="Vaccinia Virus protein VP39"/>
    <property type="match status" value="1"/>
</dbReference>
<evidence type="ECO:0000259" key="10">
    <source>
        <dbReference type="SMART" id="SM00650"/>
    </source>
</evidence>
<evidence type="ECO:0000256" key="6">
    <source>
        <dbReference type="ARBA" id="ARBA00022884"/>
    </source>
</evidence>
<dbReference type="InterPro" id="IPR029063">
    <property type="entry name" value="SAM-dependent_MTases_sf"/>
</dbReference>
<comment type="subcellular location">
    <subcellularLocation>
        <location evidence="7">Cytoplasm</location>
    </subcellularLocation>
</comment>
<dbReference type="GO" id="GO:0005737">
    <property type="term" value="C:cytoplasm"/>
    <property type="evidence" value="ECO:0007669"/>
    <property type="project" value="UniProtKB-SubCell"/>
</dbReference>
<feature type="domain" description="Ribosomal RNA adenine methylase transferase N-terminal" evidence="10">
    <location>
        <begin position="94"/>
        <end position="258"/>
    </location>
</feature>
<dbReference type="SUPFAM" id="SSF53335">
    <property type="entry name" value="S-adenosyl-L-methionine-dependent methyltransferases"/>
    <property type="match status" value="1"/>
</dbReference>
<evidence type="ECO:0000313" key="11">
    <source>
        <dbReference type="EMBL" id="HHI48845.1"/>
    </source>
</evidence>
<comment type="similarity">
    <text evidence="7">Belongs to the class I-like SAM-binding methyltransferase superfamily. rRNA adenine N(6)-methyltransferase family. RsmA subfamily.</text>
</comment>
<reference evidence="11" key="1">
    <citation type="journal article" date="2020" name="mSystems">
        <title>Genome- and Community-Level Interaction Insights into Carbon Utilization and Element Cycling Functions of Hydrothermarchaeota in Hydrothermal Sediment.</title>
        <authorList>
            <person name="Zhou Z."/>
            <person name="Liu Y."/>
            <person name="Xu W."/>
            <person name="Pan J."/>
            <person name="Luo Z.H."/>
            <person name="Li M."/>
        </authorList>
    </citation>
    <scope>NUCLEOTIDE SEQUENCE [LARGE SCALE GENOMIC DNA]</scope>
    <source>
        <strain evidence="11">SpSt-1038</strain>
    </source>
</reference>
<evidence type="ECO:0000256" key="1">
    <source>
        <dbReference type="ARBA" id="ARBA00022490"/>
    </source>
</evidence>
<dbReference type="EC" id="2.1.1.-" evidence="7"/>
<feature type="region of interest" description="Disordered" evidence="9">
    <location>
        <begin position="1"/>
        <end position="36"/>
    </location>
</feature>
<dbReference type="InterPro" id="IPR020598">
    <property type="entry name" value="rRNA_Ade_methylase_Trfase_N"/>
</dbReference>
<organism evidence="11">
    <name type="scientific">Candidatus Methanosuratincola petrocarbonis</name>
    <name type="common">ex Vanwonterghem et al. 2016</name>
    <dbReference type="NCBI Taxonomy" id="1867261"/>
    <lineage>
        <taxon>Archaea</taxon>
        <taxon>Thermoproteota</taxon>
        <taxon>Methanosuratincolia</taxon>
        <taxon>Candidatus Methanomethylicales</taxon>
        <taxon>Candidatus Methanomethylicaceae</taxon>
        <taxon>Candidatus Methanosuratincola (ex Vanwonterghem et al. 2016)</taxon>
    </lineage>
</organism>
<evidence type="ECO:0000256" key="9">
    <source>
        <dbReference type="SAM" id="MobiDB-lite"/>
    </source>
</evidence>
<dbReference type="AlphaFoldDB" id="A0A7J3UYA8"/>
<evidence type="ECO:0000256" key="3">
    <source>
        <dbReference type="ARBA" id="ARBA00022603"/>
    </source>
</evidence>
<dbReference type="EMBL" id="DRVT01000017">
    <property type="protein sequence ID" value="HHI48845.1"/>
    <property type="molecule type" value="Genomic_DNA"/>
</dbReference>
<feature type="binding site" evidence="7 8">
    <location>
        <position position="114"/>
    </location>
    <ligand>
        <name>S-adenosyl-L-methionine</name>
        <dbReference type="ChEBI" id="CHEBI:59789"/>
    </ligand>
</feature>
<evidence type="ECO:0000256" key="4">
    <source>
        <dbReference type="ARBA" id="ARBA00022679"/>
    </source>
</evidence>
<proteinExistence type="inferred from homology"/>
<evidence type="ECO:0000256" key="8">
    <source>
        <dbReference type="PROSITE-ProRule" id="PRU01026"/>
    </source>
</evidence>
<feature type="binding site" evidence="7 8">
    <location>
        <position position="159"/>
    </location>
    <ligand>
        <name>S-adenosyl-L-methionine</name>
        <dbReference type="ChEBI" id="CHEBI:59789"/>
    </ligand>
</feature>
<sequence>MADPRGEEEGALCELRRHPEQDAHTGSEEDDCEEDNAGDYERRQVLHLHQAPYEEGILILTDRSLLALTKRALEEAGIRPSKSHGQNYVVDPALIKCLLDSAAISGNETVLEIGPGIGTLTEEISKRARKVIAVESDPASARYLSEKFSGSNVEVIQADILRINLPEVDKVVSNLPYSISTPITFKLLSDRGFRLGAFTFQKEVADRLRAKPSDPDYSRLSVAVSLLAEVKAVADFPPESFYPAPSVNSTVVTIKKTKAPNLAEWKALDATLKFLFSQRRRTLRKALETFSKSMGMDRALLEAMIGVGMIEKRVFELSPGDFLEISRAFSRLGAGGIEDKGARDTGL</sequence>
<name>A0A7J3UYA8_9CREN</name>
<gene>
    <name evidence="7 11" type="primary">rsmA</name>
    <name evidence="7" type="synonym">ksgA</name>
    <name evidence="11" type="ORF">ENL91_01585</name>
</gene>
<dbReference type="InterPro" id="IPR020596">
    <property type="entry name" value="rRNA_Ade_Mease_Trfase_CS"/>
</dbReference>
<evidence type="ECO:0000256" key="2">
    <source>
        <dbReference type="ARBA" id="ARBA00022552"/>
    </source>
</evidence>
<dbReference type="PANTHER" id="PTHR11727">
    <property type="entry name" value="DIMETHYLADENOSINE TRANSFERASE"/>
    <property type="match status" value="1"/>
</dbReference>
<dbReference type="InterPro" id="IPR023165">
    <property type="entry name" value="rRNA_Ade_diMease-like_C"/>
</dbReference>
<dbReference type="Gene3D" id="1.10.8.100">
    <property type="entry name" value="Ribosomal RNA adenine dimethylase-like, domain 2"/>
    <property type="match status" value="1"/>
</dbReference>
<feature type="binding site" evidence="7 8">
    <location>
        <position position="87"/>
    </location>
    <ligand>
        <name>S-adenosyl-L-methionine</name>
        <dbReference type="ChEBI" id="CHEBI:59789"/>
    </ligand>
</feature>
<dbReference type="PROSITE" id="PS51689">
    <property type="entry name" value="SAM_RNA_A_N6_MT"/>
    <property type="match status" value="1"/>
</dbReference>
<feature type="binding site" evidence="7 8">
    <location>
        <position position="89"/>
    </location>
    <ligand>
        <name>S-adenosyl-L-methionine</name>
        <dbReference type="ChEBI" id="CHEBI:59789"/>
    </ligand>
</feature>
<dbReference type="NCBIfam" id="TIGR00755">
    <property type="entry name" value="ksgA"/>
    <property type="match status" value="1"/>
</dbReference>
<feature type="binding site" evidence="7 8">
    <location>
        <position position="135"/>
    </location>
    <ligand>
        <name>S-adenosyl-L-methionine</name>
        <dbReference type="ChEBI" id="CHEBI:59789"/>
    </ligand>
</feature>
<keyword evidence="6 7" id="KW-0694">RNA-binding</keyword>
<feature type="compositionally biased region" description="Basic and acidic residues" evidence="9">
    <location>
        <begin position="1"/>
        <end position="27"/>
    </location>
</feature>
<dbReference type="PANTHER" id="PTHR11727:SF7">
    <property type="entry name" value="DIMETHYLADENOSINE TRANSFERASE-RELATED"/>
    <property type="match status" value="1"/>
</dbReference>